<dbReference type="GeneID" id="19904003"/>
<reference evidence="4" key="1">
    <citation type="submission" date="2012-06" db="EMBL/GenBank/DDBJ databases">
        <title>The genome sequence of Coniosporium apollinis CBS 100218.</title>
        <authorList>
            <consortium name="The Broad Institute Genome Sequencing Platform"/>
            <person name="Cuomo C."/>
            <person name="Gorbushina A."/>
            <person name="Noack S."/>
            <person name="Walker B."/>
            <person name="Young S.K."/>
            <person name="Zeng Q."/>
            <person name="Gargeya S."/>
            <person name="Fitzgerald M."/>
            <person name="Haas B."/>
            <person name="Abouelleil A."/>
            <person name="Alvarado L."/>
            <person name="Arachchi H.M."/>
            <person name="Berlin A.M."/>
            <person name="Chapman S.B."/>
            <person name="Goldberg J."/>
            <person name="Griggs A."/>
            <person name="Gujja S."/>
            <person name="Hansen M."/>
            <person name="Howarth C."/>
            <person name="Imamovic A."/>
            <person name="Larimer J."/>
            <person name="McCowan C."/>
            <person name="Montmayeur A."/>
            <person name="Murphy C."/>
            <person name="Neiman D."/>
            <person name="Pearson M."/>
            <person name="Priest M."/>
            <person name="Roberts A."/>
            <person name="Saif S."/>
            <person name="Shea T."/>
            <person name="Sisk P."/>
            <person name="Sykes S."/>
            <person name="Wortman J."/>
            <person name="Nusbaum C."/>
            <person name="Birren B."/>
        </authorList>
    </citation>
    <scope>NUCLEOTIDE SEQUENCE [LARGE SCALE GENOMIC DNA]</scope>
    <source>
        <strain evidence="4">CBS 100218</strain>
    </source>
</reference>
<dbReference type="eggNOG" id="ENOG502T2BZ">
    <property type="taxonomic scope" value="Eukaryota"/>
</dbReference>
<keyword evidence="4" id="KW-1185">Reference proteome</keyword>
<dbReference type="EMBL" id="JH767587">
    <property type="protein sequence ID" value="EON67438.1"/>
    <property type="molecule type" value="Genomic_DNA"/>
</dbReference>
<evidence type="ECO:0000256" key="1">
    <source>
        <dbReference type="SAM" id="MobiDB-lite"/>
    </source>
</evidence>
<evidence type="ECO:0008006" key="5">
    <source>
        <dbReference type="Google" id="ProtNLM"/>
    </source>
</evidence>
<dbReference type="OMA" id="FIQDYAA"/>
<organism evidence="3 4">
    <name type="scientific">Coniosporium apollinis (strain CBS 100218)</name>
    <name type="common">Rock-inhabiting black yeast</name>
    <dbReference type="NCBI Taxonomy" id="1168221"/>
    <lineage>
        <taxon>Eukaryota</taxon>
        <taxon>Fungi</taxon>
        <taxon>Dikarya</taxon>
        <taxon>Ascomycota</taxon>
        <taxon>Pezizomycotina</taxon>
        <taxon>Dothideomycetes</taxon>
        <taxon>Dothideomycetes incertae sedis</taxon>
        <taxon>Coniosporium</taxon>
    </lineage>
</organism>
<evidence type="ECO:0000256" key="2">
    <source>
        <dbReference type="SAM" id="Phobius"/>
    </source>
</evidence>
<protein>
    <recommendedName>
        <fullName evidence="5">Nuclear pore assembly and biogenesis-domain-containing protein</fullName>
    </recommendedName>
</protein>
<keyword evidence="2" id="KW-0812">Transmembrane</keyword>
<feature type="transmembrane region" description="Helical" evidence="2">
    <location>
        <begin position="47"/>
        <end position="64"/>
    </location>
</feature>
<feature type="transmembrane region" description="Helical" evidence="2">
    <location>
        <begin position="71"/>
        <end position="95"/>
    </location>
</feature>
<evidence type="ECO:0000313" key="3">
    <source>
        <dbReference type="EMBL" id="EON67438.1"/>
    </source>
</evidence>
<dbReference type="InterPro" id="IPR024316">
    <property type="entry name" value="APQ12"/>
</dbReference>
<feature type="region of interest" description="Disordered" evidence="1">
    <location>
        <begin position="123"/>
        <end position="151"/>
    </location>
</feature>
<dbReference type="Proteomes" id="UP000016924">
    <property type="component" value="Unassembled WGS sequence"/>
</dbReference>
<sequence length="151" mass="17138">MDLLQTWTYHLLGYYTPAYLKPLYTLRDTLSSTLSPLLTRVTTNPDLTSILLLLALLFLGIKILDTAARALLFWVRLAVRLAFWGALAVAGLWVWTRGVEGAVEDLERLGQVWMGEYQRFKEAGREGPPGRGWDQRREGGFQKGKGRAGWR</sequence>
<accession>R7Z025</accession>
<dbReference type="HOGENOM" id="CLU_1669046_0_0_1"/>
<gene>
    <name evidence="3" type="ORF">W97_06692</name>
</gene>
<name>R7Z025_CONA1</name>
<dbReference type="AlphaFoldDB" id="R7Z025"/>
<evidence type="ECO:0000313" key="4">
    <source>
        <dbReference type="Proteomes" id="UP000016924"/>
    </source>
</evidence>
<keyword evidence="2" id="KW-0472">Membrane</keyword>
<dbReference type="OrthoDB" id="3559694at2759"/>
<proteinExistence type="predicted"/>
<dbReference type="RefSeq" id="XP_007782755.1">
    <property type="nucleotide sequence ID" value="XM_007784565.1"/>
</dbReference>
<dbReference type="Pfam" id="PF12716">
    <property type="entry name" value="Apq12"/>
    <property type="match status" value="1"/>
</dbReference>
<keyword evidence="2" id="KW-1133">Transmembrane helix</keyword>